<dbReference type="Gene3D" id="3.40.630.30">
    <property type="match status" value="1"/>
</dbReference>
<dbReference type="AlphaFoldDB" id="F1Z2K8"/>
<dbReference type="Proteomes" id="UP000003732">
    <property type="component" value="Unassembled WGS sequence"/>
</dbReference>
<comment type="caution">
    <text evidence="1">The sequence shown here is derived from an EMBL/GenBank/DDBJ whole genome shotgun (WGS) entry which is preliminary data.</text>
</comment>
<sequence length="43" mass="4976">MEGNSRARALYEKFGFKITGIKPNAIRLENGDFLDEYSRIKLL</sequence>
<gene>
    <name evidence="1" type="ORF">SPB_1076</name>
</gene>
<evidence type="ECO:0000313" key="1">
    <source>
        <dbReference type="EMBL" id="EGE53749.1"/>
    </source>
</evidence>
<name>F1Z2K8_9STRE</name>
<dbReference type="EMBL" id="AEUT02000001">
    <property type="protein sequence ID" value="EGE53749.1"/>
    <property type="molecule type" value="Genomic_DNA"/>
</dbReference>
<dbReference type="InterPro" id="IPR016181">
    <property type="entry name" value="Acyl_CoA_acyltransferase"/>
</dbReference>
<accession>F1Z2K8</accession>
<dbReference type="SUPFAM" id="SSF55729">
    <property type="entry name" value="Acyl-CoA N-acyltransferases (Nat)"/>
    <property type="match status" value="1"/>
</dbReference>
<protein>
    <recommendedName>
        <fullName evidence="3">Acetyltransferase, GNAT family</fullName>
    </recommendedName>
</protein>
<evidence type="ECO:0000313" key="2">
    <source>
        <dbReference type="Proteomes" id="UP000003732"/>
    </source>
</evidence>
<reference evidence="1 2" key="1">
    <citation type="submission" date="2011-02" db="EMBL/GenBank/DDBJ databases">
        <authorList>
            <person name="Stanhope M.J."/>
            <person name="Durkin A.S."/>
            <person name="Hostetler J."/>
            <person name="Kim M."/>
            <person name="Radune D."/>
            <person name="Singh I."/>
            <person name="Town C.D."/>
        </authorList>
    </citation>
    <scope>NUCLEOTIDE SEQUENCE [LARGE SCALE GENOMIC DNA]</scope>
    <source>
        <strain evidence="1 2">NCFD 2020</strain>
    </source>
</reference>
<organism evidence="1 2">
    <name type="scientific">Streptococcus parauberis NCFD 2020</name>
    <dbReference type="NCBI Taxonomy" id="873447"/>
    <lineage>
        <taxon>Bacteria</taxon>
        <taxon>Bacillati</taxon>
        <taxon>Bacillota</taxon>
        <taxon>Bacilli</taxon>
        <taxon>Lactobacillales</taxon>
        <taxon>Streptococcaceae</taxon>
        <taxon>Streptococcus</taxon>
    </lineage>
</organism>
<proteinExistence type="predicted"/>
<dbReference type="HOGENOM" id="CLU_3240314_0_0_9"/>
<evidence type="ECO:0008006" key="3">
    <source>
        <dbReference type="Google" id="ProtNLM"/>
    </source>
</evidence>